<feature type="active site" description="Charge relay system" evidence="5">
    <location>
        <position position="426"/>
    </location>
</feature>
<dbReference type="GO" id="GO:0003847">
    <property type="term" value="F:1-alkyl-2-acetylglycerophosphocholine esterase activity"/>
    <property type="evidence" value="ECO:0007669"/>
    <property type="project" value="UniProtKB-UniRule"/>
</dbReference>
<dbReference type="EC" id="3.1.1.47" evidence="4"/>
<dbReference type="AlphaFoldDB" id="A0A9W8YVH1"/>
<dbReference type="GO" id="GO:0016042">
    <property type="term" value="P:lipid catabolic process"/>
    <property type="evidence" value="ECO:0007669"/>
    <property type="project" value="UniProtKB-KW"/>
</dbReference>
<proteinExistence type="inferred from homology"/>
<evidence type="ECO:0000256" key="5">
    <source>
        <dbReference type="PIRSR" id="PIRSR018169-1"/>
    </source>
</evidence>
<evidence type="ECO:0000313" key="7">
    <source>
        <dbReference type="Proteomes" id="UP001140453"/>
    </source>
</evidence>
<dbReference type="Gene3D" id="3.40.50.1820">
    <property type="entry name" value="alpha/beta hydrolase"/>
    <property type="match status" value="1"/>
</dbReference>
<dbReference type="EMBL" id="JAPEVB010000003">
    <property type="protein sequence ID" value="KAJ4391242.1"/>
    <property type="molecule type" value="Genomic_DNA"/>
</dbReference>
<keyword evidence="2 4" id="KW-0442">Lipid degradation</keyword>
<gene>
    <name evidence="6" type="ORF">N0V93_004859</name>
</gene>
<comment type="catalytic activity">
    <reaction evidence="4">
        <text>a 1-O-alkyl-2-acetyl-sn-glycero-3-phosphocholine + H2O = a 1-O-alkyl-sn-glycero-3-phosphocholine + acetate + H(+)</text>
        <dbReference type="Rhea" id="RHEA:17777"/>
        <dbReference type="ChEBI" id="CHEBI:15377"/>
        <dbReference type="ChEBI" id="CHEBI:15378"/>
        <dbReference type="ChEBI" id="CHEBI:30089"/>
        <dbReference type="ChEBI" id="CHEBI:30909"/>
        <dbReference type="ChEBI" id="CHEBI:36707"/>
        <dbReference type="EC" id="3.1.1.47"/>
    </reaction>
</comment>
<feature type="active site" description="Nucleophile" evidence="5">
    <location>
        <position position="401"/>
    </location>
</feature>
<name>A0A9W8YVH1_9PEZI</name>
<dbReference type="PANTHER" id="PTHR10272">
    <property type="entry name" value="PLATELET-ACTIVATING FACTOR ACETYLHYDROLASE"/>
    <property type="match status" value="1"/>
</dbReference>
<evidence type="ECO:0000256" key="4">
    <source>
        <dbReference type="PIRNR" id="PIRNR018169"/>
    </source>
</evidence>
<protein>
    <recommendedName>
        <fullName evidence="4">Putative phospholipase</fullName>
        <ecNumber evidence="4">3.1.1.47</ecNumber>
    </recommendedName>
</protein>
<comment type="similarity">
    <text evidence="4">Belongs to the serine esterase family.</text>
</comment>
<keyword evidence="7" id="KW-1185">Reference proteome</keyword>
<reference evidence="6" key="1">
    <citation type="submission" date="2022-10" db="EMBL/GenBank/DDBJ databases">
        <title>Tapping the CABI collections for fungal endophytes: first genome assemblies for Collariella, Neodidymelliopsis, Ascochyta clinopodiicola, Didymella pomorum, Didymosphaeria variabile, Neocosmospora piperis and Neocucurbitaria cava.</title>
        <authorList>
            <person name="Hill R."/>
        </authorList>
    </citation>
    <scope>NUCLEOTIDE SEQUENCE</scope>
    <source>
        <strain evidence="6">IMI 355082</strain>
    </source>
</reference>
<comment type="caution">
    <text evidence="6">The sequence shown here is derived from an EMBL/GenBank/DDBJ whole genome shotgun (WGS) entry which is preliminary data.</text>
</comment>
<dbReference type="InterPro" id="IPR029058">
    <property type="entry name" value="AB_hydrolase_fold"/>
</dbReference>
<dbReference type="PIRSF" id="PIRSF018169">
    <property type="entry name" value="PAF_acetylhydrolase"/>
    <property type="match status" value="1"/>
</dbReference>
<accession>A0A9W8YVH1</accession>
<dbReference type="SUPFAM" id="SSF53474">
    <property type="entry name" value="alpha/beta-Hydrolases"/>
    <property type="match status" value="1"/>
</dbReference>
<dbReference type="OrthoDB" id="2363873at2759"/>
<sequence>MQPFDDITTPELGLEDDVLSTQPAWQDASSTRYPTPKWMRSTSTSHSALSSVINKIYNALNPLLRSSSTVLLSFLRPRFTLSYIVFSLLTLYMTHRLLTSRPLLASPLPPYRSGPYDVAAVDIEVPLELPRNVSDITFKATGKAAFEVESVLFTLYYPTQQGSTPQHEKEKLHWIPKPVSATATGYARFLGIDNFVLRPLLTFGLWLVAGDITIPARIGAPLLPADAITTTNDNKNNNNNNKNSTISEDGTLPVMVFSHGMLSSRTDYTAYLGSLASRGIVVAALEHRDGSSPSSRLAATRRRSWRYYFGLRDLDPASFSGRGEGEGEGESEGADLDTAALKRAQLAFRTAEINAAVSVLRDLNTSPTSVHEKNARATSRFDPTLFAARLNTSSITLAGHSYGGTGALQALLSSSTSPFAGGVILDPGKSSGRLNADVSVPLVICHSASWSRPGASLFYGRPHFEVVREIAEGVNERCITEGKGSTDRPSCQQENARGWFLTSLGTSHPSITDAPLLEPLLLSWTTGSTMDAADGIAQYVDITEDLVRYQHTGAREGLLELSGRDEDGVISREYDPARNMGMPERWRKYWQVHVAPD</sequence>
<keyword evidence="3 4" id="KW-0443">Lipid metabolism</keyword>
<evidence type="ECO:0000256" key="3">
    <source>
        <dbReference type="ARBA" id="ARBA00023098"/>
    </source>
</evidence>
<evidence type="ECO:0000313" key="6">
    <source>
        <dbReference type="EMBL" id="KAJ4391242.1"/>
    </source>
</evidence>
<organism evidence="6 7">
    <name type="scientific">Gnomoniopsis smithogilvyi</name>
    <dbReference type="NCBI Taxonomy" id="1191159"/>
    <lineage>
        <taxon>Eukaryota</taxon>
        <taxon>Fungi</taxon>
        <taxon>Dikarya</taxon>
        <taxon>Ascomycota</taxon>
        <taxon>Pezizomycotina</taxon>
        <taxon>Sordariomycetes</taxon>
        <taxon>Sordariomycetidae</taxon>
        <taxon>Diaporthales</taxon>
        <taxon>Gnomoniaceae</taxon>
        <taxon>Gnomoniopsis</taxon>
    </lineage>
</organism>
<dbReference type="PANTHER" id="PTHR10272:SF11">
    <property type="entry name" value="PHOSPHOLIPASE-RELATED"/>
    <property type="match status" value="1"/>
</dbReference>
<keyword evidence="1 4" id="KW-0378">Hydrolase</keyword>
<evidence type="ECO:0000256" key="1">
    <source>
        <dbReference type="ARBA" id="ARBA00022801"/>
    </source>
</evidence>
<feature type="active site" description="Charge relay system" evidence="5">
    <location>
        <position position="508"/>
    </location>
</feature>
<evidence type="ECO:0000256" key="2">
    <source>
        <dbReference type="ARBA" id="ARBA00022963"/>
    </source>
</evidence>
<dbReference type="InterPro" id="IPR016715">
    <property type="entry name" value="PAF_acetylhydro_eukaryote"/>
</dbReference>
<dbReference type="Pfam" id="PF03403">
    <property type="entry name" value="PAF-AH_p_II"/>
    <property type="match status" value="1"/>
</dbReference>
<dbReference type="Proteomes" id="UP001140453">
    <property type="component" value="Unassembled WGS sequence"/>
</dbReference>